<dbReference type="InterPro" id="IPR035983">
    <property type="entry name" value="Hect_E3_ubiquitin_ligase"/>
</dbReference>
<dbReference type="AlphaFoldDB" id="Q4RBL2"/>
<proteinExistence type="predicted"/>
<dbReference type="OrthoDB" id="5981550at2759"/>
<evidence type="ECO:0000256" key="2">
    <source>
        <dbReference type="ARBA" id="ARBA00022786"/>
    </source>
</evidence>
<dbReference type="KEGG" id="tng:GSTEN00038218G001"/>
<keyword evidence="1" id="KW-0808">Transferase</keyword>
<dbReference type="SUPFAM" id="SSF56204">
    <property type="entry name" value="Hect, E3 ligase catalytic domain"/>
    <property type="match status" value="1"/>
</dbReference>
<feature type="domain" description="HECT" evidence="3">
    <location>
        <begin position="15"/>
        <end position="73"/>
    </location>
</feature>
<dbReference type="Pfam" id="PF00632">
    <property type="entry name" value="HECT"/>
    <property type="match status" value="1"/>
</dbReference>
<comment type="caution">
    <text evidence="4">The sequence shown here is derived from an EMBL/GenBank/DDBJ whole genome shotgun (WGS) entry which is preliminary data.</text>
</comment>
<evidence type="ECO:0000313" key="4">
    <source>
        <dbReference type="EMBL" id="CAG14221.1"/>
    </source>
</evidence>
<feature type="non-terminal residue" evidence="4">
    <location>
        <position position="73"/>
    </location>
</feature>
<sequence>DIFVGICVRSECSLMYLLQELARGLGELLSYEGNVEEDFDLTFQLLQEEIDVIKCYNLKPGGDKILVTKHNRK</sequence>
<accession>Q4RBL2</accession>
<reference evidence="4" key="1">
    <citation type="journal article" date="2004" name="Nature">
        <title>Genome duplication in the teleost fish Tetraodon nigroviridis reveals the early vertebrate proto-karyotype.</title>
        <authorList>
            <person name="Jaillon O."/>
            <person name="Aury J.-M."/>
            <person name="Brunet F."/>
            <person name="Petit J.-L."/>
            <person name="Stange-Thomann N."/>
            <person name="Mauceli E."/>
            <person name="Bouneau L."/>
            <person name="Fischer C."/>
            <person name="Ozouf-Costaz C."/>
            <person name="Bernot A."/>
            <person name="Nicaud S."/>
            <person name="Jaffe D."/>
            <person name="Fisher S."/>
            <person name="Lutfalla G."/>
            <person name="Dossat C."/>
            <person name="Segurens B."/>
            <person name="Dasilva C."/>
            <person name="Salanoubat M."/>
            <person name="Levy M."/>
            <person name="Boudet N."/>
            <person name="Castellano S."/>
            <person name="Anthouard V."/>
            <person name="Jubin C."/>
            <person name="Castelli V."/>
            <person name="Katinka M."/>
            <person name="Vacherie B."/>
            <person name="Biemont C."/>
            <person name="Skalli Z."/>
            <person name="Cattolico L."/>
            <person name="Poulain J."/>
            <person name="De Berardinis V."/>
            <person name="Cruaud C."/>
            <person name="Duprat S."/>
            <person name="Brottier P."/>
            <person name="Coutanceau J.-P."/>
            <person name="Gouzy J."/>
            <person name="Parra G."/>
            <person name="Lardier G."/>
            <person name="Chapple C."/>
            <person name="McKernan K.J."/>
            <person name="McEwan P."/>
            <person name="Bosak S."/>
            <person name="Kellis M."/>
            <person name="Volff J.-N."/>
            <person name="Guigo R."/>
            <person name="Zody M.C."/>
            <person name="Mesirov J."/>
            <person name="Lindblad-Toh K."/>
            <person name="Birren B."/>
            <person name="Nusbaum C."/>
            <person name="Kahn D."/>
            <person name="Robinson-Rechavi M."/>
            <person name="Laudet V."/>
            <person name="Schachter V."/>
            <person name="Quetier F."/>
            <person name="Saurin W."/>
            <person name="Scarpelli C."/>
            <person name="Wincker P."/>
            <person name="Lander E.S."/>
            <person name="Weissenbach J."/>
            <person name="Roest Crollius H."/>
        </authorList>
    </citation>
    <scope>NUCLEOTIDE SEQUENCE [LARGE SCALE GENOMIC DNA]</scope>
</reference>
<organism evidence="4">
    <name type="scientific">Tetraodon nigroviridis</name>
    <name type="common">Spotted green pufferfish</name>
    <name type="synonym">Chelonodon nigroviridis</name>
    <dbReference type="NCBI Taxonomy" id="99883"/>
    <lineage>
        <taxon>Eukaryota</taxon>
        <taxon>Metazoa</taxon>
        <taxon>Chordata</taxon>
        <taxon>Craniata</taxon>
        <taxon>Vertebrata</taxon>
        <taxon>Euteleostomi</taxon>
        <taxon>Actinopterygii</taxon>
        <taxon>Neopterygii</taxon>
        <taxon>Teleostei</taxon>
        <taxon>Neoteleostei</taxon>
        <taxon>Acanthomorphata</taxon>
        <taxon>Eupercaria</taxon>
        <taxon>Tetraodontiformes</taxon>
        <taxon>Tetradontoidea</taxon>
        <taxon>Tetraodontidae</taxon>
        <taxon>Tetraodon</taxon>
    </lineage>
</organism>
<dbReference type="InterPro" id="IPR000569">
    <property type="entry name" value="HECT_dom"/>
</dbReference>
<keyword evidence="2" id="KW-0833">Ubl conjugation pathway</keyword>
<dbReference type="Gene3D" id="3.30.2160.10">
    <property type="entry name" value="Hect, E3 ligase catalytic domain"/>
    <property type="match status" value="1"/>
</dbReference>
<evidence type="ECO:0000259" key="3">
    <source>
        <dbReference type="Pfam" id="PF00632"/>
    </source>
</evidence>
<protein>
    <submittedName>
        <fullName evidence="4">(spotted green pufferfish) hypothetical protein</fullName>
    </submittedName>
</protein>
<gene>
    <name evidence="4" type="ORF">GSTENG00038218001</name>
</gene>
<reference evidence="4" key="2">
    <citation type="submission" date="2004-02" db="EMBL/GenBank/DDBJ databases">
        <authorList>
            <consortium name="Genoscope"/>
            <consortium name="Whitehead Institute Centre for Genome Research"/>
        </authorList>
    </citation>
    <scope>NUCLEOTIDE SEQUENCE</scope>
</reference>
<dbReference type="EMBL" id="CAAE01021185">
    <property type="protein sequence ID" value="CAG14221.1"/>
    <property type="molecule type" value="Genomic_DNA"/>
</dbReference>
<dbReference type="GO" id="GO:0004842">
    <property type="term" value="F:ubiquitin-protein transferase activity"/>
    <property type="evidence" value="ECO:0007669"/>
    <property type="project" value="InterPro"/>
</dbReference>
<evidence type="ECO:0000256" key="1">
    <source>
        <dbReference type="ARBA" id="ARBA00022679"/>
    </source>
</evidence>
<name>Q4RBL2_TETNG</name>
<feature type="non-terminal residue" evidence="4">
    <location>
        <position position="1"/>
    </location>
</feature>